<keyword evidence="6 9" id="KW-1133">Transmembrane helix</keyword>
<dbReference type="GO" id="GO:0016887">
    <property type="term" value="F:ATP hydrolysis activity"/>
    <property type="evidence" value="ECO:0007669"/>
    <property type="project" value="InterPro"/>
</dbReference>
<keyword evidence="7 9" id="KW-0472">Membrane</keyword>
<keyword evidence="3 9" id="KW-0812">Transmembrane</keyword>
<dbReference type="InterPro" id="IPR050352">
    <property type="entry name" value="ABCG_transporters"/>
</dbReference>
<evidence type="ECO:0000256" key="4">
    <source>
        <dbReference type="ARBA" id="ARBA00022741"/>
    </source>
</evidence>
<feature type="transmembrane region" description="Helical" evidence="9">
    <location>
        <begin position="643"/>
        <end position="665"/>
    </location>
</feature>
<dbReference type="SMART" id="SM00382">
    <property type="entry name" value="AAA"/>
    <property type="match status" value="1"/>
</dbReference>
<dbReference type="InterPro" id="IPR017871">
    <property type="entry name" value="ABC_transporter-like_CS"/>
</dbReference>
<dbReference type="SUPFAM" id="SSF52540">
    <property type="entry name" value="P-loop containing nucleoside triphosphate hydrolases"/>
    <property type="match status" value="1"/>
</dbReference>
<sequence>MSASSAQNGESAGGGGAVAGGGGEGGAGLDCTFTHVCVALKVSSSSSSSSSSKKNTLRRGVAPPSASASASASGDDAGDAAATTAAALTSTTSSSNVRLLLNNVSGRVLSGKLEALMGPSGSGKTTLLSVIGGRMQSMANMTVSGSVRYNGERLTKAVRQRIGFVEQEDVLLTNLTVRETLMFTARLRISRAIHREIRDARRERGVVLKYGELLAERVDQTIASLGLQKCKDTIIGDGFLKKGISGGEKKRVAVCMELLMNPSLILLDEPTSGLDANAALVLINVLQNLAETEGRALCASIHQPSFRIYDKLDSLLLLSGGRVLYRGWASAEFVTSYLSTNYQLQIPVGLSLPDWLLDLCTGHGGVGDDHDDAQAKLEGLFDAFDAYFFYAGEELATRTASLDAKMFAKDPTKPHNGDDDLTEIQISPGRRTSLDVAGSSGAYMSPTDVEMASGVNKRTTTIVEDEREEDGHDRGGKDGYARYPTLSKKTFSQINRSLSKFMLPLSRRIEYASAGEDNVEQNKPTLVSRMFRRFSGARWGAGYHTQLQVLSLRSWKERWSKQFSWENVLLMVMIGVIISVLWWQVGAGPLTIERAGDQSGMLFFLILFPSFQSLFNAIFTFPDERRILSKERIAGMYRLSAFYFGRTVADLPIDLAFPILLHVLTYFTTGLRLTAGAYFGSLGTILLSVIISSSVGVFLGALAMSVKLAQVMSACFMLTLMLAGGFYIQNVPFWMAWLPSINYVMYAYNLMLITQFGGRKLECGLSTDLAAAAPTGDIAEASSGGSSAGLSAGASISGDVLTDYALRCAEGGTDMPYALTSGAVLSRNLDMPAWQMVLILISWIIIFKTAGYVALDIRTRKTTKHSMLT</sequence>
<keyword evidence="2" id="KW-0813">Transport</keyword>
<evidence type="ECO:0000256" key="5">
    <source>
        <dbReference type="ARBA" id="ARBA00022840"/>
    </source>
</evidence>
<gene>
    <name evidence="11" type="ORF">PPRO1471_LOCUS2087</name>
</gene>
<reference evidence="11" key="1">
    <citation type="submission" date="2021-01" db="EMBL/GenBank/DDBJ databases">
        <authorList>
            <person name="Corre E."/>
            <person name="Pelletier E."/>
            <person name="Niang G."/>
            <person name="Scheremetjew M."/>
            <person name="Finn R."/>
            <person name="Kale V."/>
            <person name="Holt S."/>
            <person name="Cochrane G."/>
            <person name="Meng A."/>
            <person name="Brown T."/>
            <person name="Cohen L."/>
        </authorList>
    </citation>
    <scope>NUCLEOTIDE SEQUENCE</scope>
    <source>
        <strain evidence="11">RCC733</strain>
    </source>
</reference>
<dbReference type="InterPro" id="IPR013525">
    <property type="entry name" value="ABC2_TM"/>
</dbReference>
<evidence type="ECO:0000256" key="3">
    <source>
        <dbReference type="ARBA" id="ARBA00022692"/>
    </source>
</evidence>
<dbReference type="PANTHER" id="PTHR48041:SF125">
    <property type="entry name" value="ABC TRANSPORTER G FAMILY"/>
    <property type="match status" value="1"/>
</dbReference>
<name>A0A7S2F2L1_9CHLO</name>
<evidence type="ECO:0000313" key="11">
    <source>
        <dbReference type="EMBL" id="CAD9371616.1"/>
    </source>
</evidence>
<feature type="compositionally biased region" description="Low complexity" evidence="8">
    <location>
        <begin position="1"/>
        <end position="10"/>
    </location>
</feature>
<dbReference type="GO" id="GO:0016020">
    <property type="term" value="C:membrane"/>
    <property type="evidence" value="ECO:0007669"/>
    <property type="project" value="UniProtKB-SubCell"/>
</dbReference>
<feature type="transmembrane region" description="Helical" evidence="9">
    <location>
        <begin position="563"/>
        <end position="582"/>
    </location>
</feature>
<dbReference type="InterPro" id="IPR003593">
    <property type="entry name" value="AAA+_ATPase"/>
</dbReference>
<keyword evidence="5" id="KW-0067">ATP-binding</keyword>
<dbReference type="GO" id="GO:0140359">
    <property type="term" value="F:ABC-type transporter activity"/>
    <property type="evidence" value="ECO:0007669"/>
    <property type="project" value="InterPro"/>
</dbReference>
<dbReference type="PROSITE" id="PS50893">
    <property type="entry name" value="ABC_TRANSPORTER_2"/>
    <property type="match status" value="1"/>
</dbReference>
<proteinExistence type="predicted"/>
<feature type="compositionally biased region" description="Gly residues" evidence="8">
    <location>
        <begin position="11"/>
        <end position="21"/>
    </location>
</feature>
<dbReference type="InterPro" id="IPR027417">
    <property type="entry name" value="P-loop_NTPase"/>
</dbReference>
<dbReference type="PROSITE" id="PS00211">
    <property type="entry name" value="ABC_TRANSPORTER_1"/>
    <property type="match status" value="1"/>
</dbReference>
<dbReference type="EMBL" id="HBGR01003123">
    <property type="protein sequence ID" value="CAD9371616.1"/>
    <property type="molecule type" value="Transcribed_RNA"/>
</dbReference>
<evidence type="ECO:0000256" key="8">
    <source>
        <dbReference type="SAM" id="MobiDB-lite"/>
    </source>
</evidence>
<protein>
    <recommendedName>
        <fullName evidence="10">ABC transporter domain-containing protein</fullName>
    </recommendedName>
</protein>
<feature type="transmembrane region" description="Helical" evidence="9">
    <location>
        <begin position="677"/>
        <end position="701"/>
    </location>
</feature>
<evidence type="ECO:0000256" key="9">
    <source>
        <dbReference type="SAM" id="Phobius"/>
    </source>
</evidence>
<feature type="compositionally biased region" description="Low complexity" evidence="8">
    <location>
        <begin position="65"/>
        <end position="76"/>
    </location>
</feature>
<dbReference type="PANTHER" id="PTHR48041">
    <property type="entry name" value="ABC TRANSPORTER G FAMILY MEMBER 28"/>
    <property type="match status" value="1"/>
</dbReference>
<feature type="transmembrane region" description="Helical" evidence="9">
    <location>
        <begin position="833"/>
        <end position="855"/>
    </location>
</feature>
<evidence type="ECO:0000256" key="1">
    <source>
        <dbReference type="ARBA" id="ARBA00004141"/>
    </source>
</evidence>
<dbReference type="Pfam" id="PF00005">
    <property type="entry name" value="ABC_tran"/>
    <property type="match status" value="1"/>
</dbReference>
<dbReference type="Pfam" id="PF01061">
    <property type="entry name" value="ABC2_membrane"/>
    <property type="match status" value="1"/>
</dbReference>
<dbReference type="GO" id="GO:0005524">
    <property type="term" value="F:ATP binding"/>
    <property type="evidence" value="ECO:0007669"/>
    <property type="project" value="UniProtKB-KW"/>
</dbReference>
<feature type="region of interest" description="Disordered" evidence="8">
    <location>
        <begin position="1"/>
        <end position="21"/>
    </location>
</feature>
<feature type="region of interest" description="Disordered" evidence="8">
    <location>
        <begin position="42"/>
        <end position="76"/>
    </location>
</feature>
<keyword evidence="4" id="KW-0547">Nucleotide-binding</keyword>
<evidence type="ECO:0000259" key="10">
    <source>
        <dbReference type="PROSITE" id="PS50893"/>
    </source>
</evidence>
<dbReference type="AlphaFoldDB" id="A0A7S2F2L1"/>
<feature type="transmembrane region" description="Helical" evidence="9">
    <location>
        <begin position="602"/>
        <end position="622"/>
    </location>
</feature>
<evidence type="ECO:0000256" key="7">
    <source>
        <dbReference type="ARBA" id="ARBA00023136"/>
    </source>
</evidence>
<feature type="transmembrane region" description="Helical" evidence="9">
    <location>
        <begin position="708"/>
        <end position="728"/>
    </location>
</feature>
<evidence type="ECO:0000256" key="6">
    <source>
        <dbReference type="ARBA" id="ARBA00022989"/>
    </source>
</evidence>
<dbReference type="InterPro" id="IPR003439">
    <property type="entry name" value="ABC_transporter-like_ATP-bd"/>
</dbReference>
<feature type="compositionally biased region" description="Low complexity" evidence="8">
    <location>
        <begin position="43"/>
        <end position="52"/>
    </location>
</feature>
<comment type="subcellular location">
    <subcellularLocation>
        <location evidence="1">Membrane</location>
        <topology evidence="1">Multi-pass membrane protein</topology>
    </subcellularLocation>
</comment>
<organism evidence="11">
    <name type="scientific">Pycnococcus provasolii</name>
    <dbReference type="NCBI Taxonomy" id="41880"/>
    <lineage>
        <taxon>Eukaryota</taxon>
        <taxon>Viridiplantae</taxon>
        <taxon>Chlorophyta</taxon>
        <taxon>Pseudoscourfieldiophyceae</taxon>
        <taxon>Pseudoscourfieldiales</taxon>
        <taxon>Pycnococcaceae</taxon>
        <taxon>Pycnococcus</taxon>
    </lineage>
</organism>
<dbReference type="Gene3D" id="3.40.50.300">
    <property type="entry name" value="P-loop containing nucleotide triphosphate hydrolases"/>
    <property type="match status" value="1"/>
</dbReference>
<accession>A0A7S2F2L1</accession>
<feature type="domain" description="ABC transporter" evidence="10">
    <location>
        <begin position="86"/>
        <end position="345"/>
    </location>
</feature>
<evidence type="ECO:0000256" key="2">
    <source>
        <dbReference type="ARBA" id="ARBA00022448"/>
    </source>
</evidence>